<evidence type="ECO:0000313" key="1">
    <source>
        <dbReference type="EMBL" id="GAA4186861.1"/>
    </source>
</evidence>
<name>A0ABP8AP14_9MICO</name>
<evidence type="ECO:0000313" key="2">
    <source>
        <dbReference type="Proteomes" id="UP001500213"/>
    </source>
</evidence>
<protein>
    <submittedName>
        <fullName evidence="1">Uncharacterized protein</fullName>
    </submittedName>
</protein>
<dbReference type="Proteomes" id="UP001500213">
    <property type="component" value="Unassembled WGS sequence"/>
</dbReference>
<accession>A0ABP8AP14</accession>
<comment type="caution">
    <text evidence="1">The sequence shown here is derived from an EMBL/GenBank/DDBJ whole genome shotgun (WGS) entry which is preliminary data.</text>
</comment>
<gene>
    <name evidence="1" type="ORF">GCM10022288_11050</name>
</gene>
<organism evidence="1 2">
    <name type="scientific">Gryllotalpicola kribbensis</name>
    <dbReference type="NCBI Taxonomy" id="993084"/>
    <lineage>
        <taxon>Bacteria</taxon>
        <taxon>Bacillati</taxon>
        <taxon>Actinomycetota</taxon>
        <taxon>Actinomycetes</taxon>
        <taxon>Micrococcales</taxon>
        <taxon>Microbacteriaceae</taxon>
        <taxon>Gryllotalpicola</taxon>
    </lineage>
</organism>
<sequence length="56" mass="6450">MEHVADERDDDRRGDALLPRLKLIEDQPLETRAEAYAHLHDELREALDAADRQGGR</sequence>
<proteinExistence type="predicted"/>
<dbReference type="EMBL" id="BAABBX010000007">
    <property type="protein sequence ID" value="GAA4186861.1"/>
    <property type="molecule type" value="Genomic_DNA"/>
</dbReference>
<reference evidence="2" key="1">
    <citation type="journal article" date="2019" name="Int. J. Syst. Evol. Microbiol.">
        <title>The Global Catalogue of Microorganisms (GCM) 10K type strain sequencing project: providing services to taxonomists for standard genome sequencing and annotation.</title>
        <authorList>
            <consortium name="The Broad Institute Genomics Platform"/>
            <consortium name="The Broad Institute Genome Sequencing Center for Infectious Disease"/>
            <person name="Wu L."/>
            <person name="Ma J."/>
        </authorList>
    </citation>
    <scope>NUCLEOTIDE SEQUENCE [LARGE SCALE GENOMIC DNA]</scope>
    <source>
        <strain evidence="2">JCM 17593</strain>
    </source>
</reference>
<keyword evidence="2" id="KW-1185">Reference proteome</keyword>